<keyword evidence="3" id="KW-1133">Transmembrane helix</keyword>
<proteinExistence type="predicted"/>
<feature type="transmembrane region" description="Helical" evidence="3">
    <location>
        <begin position="17"/>
        <end position="35"/>
    </location>
</feature>
<feature type="transmembrane region" description="Helical" evidence="3">
    <location>
        <begin position="141"/>
        <end position="161"/>
    </location>
</feature>
<evidence type="ECO:0000256" key="3">
    <source>
        <dbReference type="SAM" id="Phobius"/>
    </source>
</evidence>
<keyword evidence="6" id="KW-1185">Reference proteome</keyword>
<keyword evidence="3" id="KW-0812">Transmembrane</keyword>
<dbReference type="InterPro" id="IPR051158">
    <property type="entry name" value="Metallophosphoesterase_sf"/>
</dbReference>
<dbReference type="GO" id="GO:0009245">
    <property type="term" value="P:lipid A biosynthetic process"/>
    <property type="evidence" value="ECO:0007669"/>
    <property type="project" value="TreeGrafter"/>
</dbReference>
<dbReference type="Proteomes" id="UP000190888">
    <property type="component" value="Unassembled WGS sequence"/>
</dbReference>
<dbReference type="GO" id="GO:0008758">
    <property type="term" value="F:UDP-2,3-diacylglucosamine hydrolase activity"/>
    <property type="evidence" value="ECO:0007669"/>
    <property type="project" value="TreeGrafter"/>
</dbReference>
<evidence type="ECO:0000313" key="5">
    <source>
        <dbReference type="EMBL" id="SJZ48077.1"/>
    </source>
</evidence>
<dbReference type="AlphaFoldDB" id="A0A1T4L0L5"/>
<evidence type="ECO:0000256" key="2">
    <source>
        <dbReference type="ARBA" id="ARBA00022801"/>
    </source>
</evidence>
<reference evidence="5 6" key="1">
    <citation type="submission" date="2017-02" db="EMBL/GenBank/DDBJ databases">
        <authorList>
            <person name="Peterson S.W."/>
        </authorList>
    </citation>
    <scope>NUCLEOTIDE SEQUENCE [LARGE SCALE GENOMIC DNA]</scope>
    <source>
        <strain evidence="5 6">DSM 22335</strain>
    </source>
</reference>
<keyword evidence="2" id="KW-0378">Hydrolase</keyword>
<dbReference type="InterPro" id="IPR029052">
    <property type="entry name" value="Metallo-depent_PP-like"/>
</dbReference>
<dbReference type="EMBL" id="FUWH01000002">
    <property type="protein sequence ID" value="SJZ48077.1"/>
    <property type="molecule type" value="Genomic_DNA"/>
</dbReference>
<keyword evidence="1" id="KW-0479">Metal-binding</keyword>
<feature type="domain" description="Calcineurin-like phosphoesterase" evidence="4">
    <location>
        <begin position="186"/>
        <end position="368"/>
    </location>
</feature>
<keyword evidence="3" id="KW-0472">Membrane</keyword>
<dbReference type="PANTHER" id="PTHR31302:SF31">
    <property type="entry name" value="PHOSPHODIESTERASE YAEI"/>
    <property type="match status" value="1"/>
</dbReference>
<feature type="transmembrane region" description="Helical" evidence="3">
    <location>
        <begin position="86"/>
        <end position="107"/>
    </location>
</feature>
<evidence type="ECO:0000256" key="1">
    <source>
        <dbReference type="ARBA" id="ARBA00022723"/>
    </source>
</evidence>
<feature type="transmembrane region" description="Helical" evidence="3">
    <location>
        <begin position="55"/>
        <end position="74"/>
    </location>
</feature>
<accession>A0A1T4L0L5</accession>
<dbReference type="GO" id="GO:0046872">
    <property type="term" value="F:metal ion binding"/>
    <property type="evidence" value="ECO:0007669"/>
    <property type="project" value="UniProtKB-KW"/>
</dbReference>
<dbReference type="PANTHER" id="PTHR31302">
    <property type="entry name" value="TRANSMEMBRANE PROTEIN WITH METALLOPHOSPHOESTERASE DOMAIN-RELATED"/>
    <property type="match status" value="1"/>
</dbReference>
<dbReference type="CDD" id="cd07385">
    <property type="entry name" value="MPP_YkuE_C"/>
    <property type="match status" value="1"/>
</dbReference>
<dbReference type="GO" id="GO:0016020">
    <property type="term" value="C:membrane"/>
    <property type="evidence" value="ECO:0007669"/>
    <property type="project" value="GOC"/>
</dbReference>
<dbReference type="SUPFAM" id="SSF56300">
    <property type="entry name" value="Metallo-dependent phosphatases"/>
    <property type="match status" value="1"/>
</dbReference>
<name>A0A1T4L0L5_9BACT</name>
<evidence type="ECO:0000313" key="6">
    <source>
        <dbReference type="Proteomes" id="UP000190888"/>
    </source>
</evidence>
<dbReference type="InterPro" id="IPR004843">
    <property type="entry name" value="Calcineurin-like_PHP"/>
</dbReference>
<evidence type="ECO:0000259" key="4">
    <source>
        <dbReference type="Pfam" id="PF00149"/>
    </source>
</evidence>
<protein>
    <recommendedName>
        <fullName evidence="4">Calcineurin-like phosphoesterase domain-containing protein</fullName>
    </recommendedName>
</protein>
<dbReference type="Gene3D" id="3.60.21.10">
    <property type="match status" value="1"/>
</dbReference>
<gene>
    <name evidence="5" type="ORF">SAMN04488132_102226</name>
</gene>
<sequence>MLSVSDSDQFNQLMRNATTWWIIAAIMLALDLYVYQALKTVTSNASDKTRMTIQVVFWIISALTILTVVTFPYLMSLQTSKIFRNYVFAILVGLFFAKLLASVFFAADDLRRVAVWLIGKLSRDAAGSGVGAGQAIPRSTFFSWLGLGMGTTLFGTLIYGFGNKYNYQVKKVKLGFPDLPAAFNGLRIVHISDIHSGSFQNKQAVEHGIDMILQEKPDMILFTGDLVNDRADEMKDYLDVFGRLKAPMGVYSTLGNHDYGDYVAWPSKEEKNKNLDQLKKVHADMGWRLLMNEHILFEREGAQIALLGIENWGAKGNFPKYGKMELAYPGTEQAPFKLLMSHDPSHWDAEVRVKYPDINLMLAGHTHGMQFGVENPYFRWSPVQWMYKQWAGLYAEGEQKLYINRGFGFIGYPGRVGILPEITVIQLERK</sequence>
<dbReference type="STRING" id="413434.SAMN04488132_102226"/>
<organism evidence="5 6">
    <name type="scientific">Sediminibacterium ginsengisoli</name>
    <dbReference type="NCBI Taxonomy" id="413434"/>
    <lineage>
        <taxon>Bacteria</taxon>
        <taxon>Pseudomonadati</taxon>
        <taxon>Bacteroidota</taxon>
        <taxon>Chitinophagia</taxon>
        <taxon>Chitinophagales</taxon>
        <taxon>Chitinophagaceae</taxon>
        <taxon>Sediminibacterium</taxon>
    </lineage>
</organism>
<dbReference type="Pfam" id="PF00149">
    <property type="entry name" value="Metallophos"/>
    <property type="match status" value="1"/>
</dbReference>